<accession>A0A4R2BU28</accession>
<gene>
    <name evidence="1" type="ORF">EV184_108207</name>
</gene>
<reference evidence="1 2" key="1">
    <citation type="submission" date="2019-03" db="EMBL/GenBank/DDBJ databases">
        <title>Genomic Encyclopedia of Type Strains, Phase IV (KMG-V): Genome sequencing to study the core and pangenomes of soil and plant-associated prokaryotes.</title>
        <authorList>
            <person name="Whitman W."/>
        </authorList>
    </citation>
    <scope>NUCLEOTIDE SEQUENCE [LARGE SCALE GENOMIC DNA]</scope>
    <source>
        <strain evidence="1 2">23C40</strain>
    </source>
</reference>
<name>A0A4R2BU28_9HYPH</name>
<proteinExistence type="predicted"/>
<protein>
    <submittedName>
        <fullName evidence="1">Uncharacterized protein</fullName>
    </submittedName>
</protein>
<dbReference type="EMBL" id="SLVU01000008">
    <property type="protein sequence ID" value="TCN30333.1"/>
    <property type="molecule type" value="Genomic_DNA"/>
</dbReference>
<evidence type="ECO:0000313" key="1">
    <source>
        <dbReference type="EMBL" id="TCN30333.1"/>
    </source>
</evidence>
<comment type="caution">
    <text evidence="1">The sequence shown here is derived from an EMBL/GenBank/DDBJ whole genome shotgun (WGS) entry which is preliminary data.</text>
</comment>
<dbReference type="AlphaFoldDB" id="A0A4R2BU28"/>
<organism evidence="1 2">
    <name type="scientific">Sinorhizobium americanum</name>
    <dbReference type="NCBI Taxonomy" id="194963"/>
    <lineage>
        <taxon>Bacteria</taxon>
        <taxon>Pseudomonadati</taxon>
        <taxon>Pseudomonadota</taxon>
        <taxon>Alphaproteobacteria</taxon>
        <taxon>Hyphomicrobiales</taxon>
        <taxon>Rhizobiaceae</taxon>
        <taxon>Sinorhizobium/Ensifer group</taxon>
        <taxon>Sinorhizobium</taxon>
    </lineage>
</organism>
<sequence>MIRLWTAPRWWEGETVFVLASGPSVNALDLSPLKGRRVIAVKSSWITWPSADVLFFADGRWWRDPALRPKGFDGLIVSTAMEIGDARVKLMKKIHPDRLAEEPHTVALARTSTTGAINLAVHFGAKRIVLLGVDGKVAPDGTRHCHRRAWPWALKPGCFDQQAAEYARIAPSAERLGVEILNANPDSAIDAWPKRPFVECL</sequence>
<dbReference type="RefSeq" id="WP_132075885.1">
    <property type="nucleotide sequence ID" value="NZ_SLVU01000008.1"/>
</dbReference>
<dbReference type="Proteomes" id="UP000295043">
    <property type="component" value="Unassembled WGS sequence"/>
</dbReference>
<evidence type="ECO:0000313" key="2">
    <source>
        <dbReference type="Proteomes" id="UP000295043"/>
    </source>
</evidence>